<dbReference type="InterPro" id="IPR043973">
    <property type="entry name" value="TSP1_CCN"/>
</dbReference>
<dbReference type="Bgee" id="ENSMGAG00000003852">
    <property type="expression patterns" value="Expressed in gizzard and 3 other cell types or tissues"/>
</dbReference>
<dbReference type="SMART" id="SM00121">
    <property type="entry name" value="IB"/>
    <property type="match status" value="1"/>
</dbReference>
<name>G1MXL4_MELGA</name>
<dbReference type="Proteomes" id="UP000001645">
    <property type="component" value="Chromosome 22"/>
</dbReference>
<comment type="subcellular location">
    <subcellularLocation>
        <location evidence="1">Secreted</location>
    </subcellularLocation>
</comment>
<dbReference type="InterPro" id="IPR009030">
    <property type="entry name" value="Growth_fac_rcpt_cys_sf"/>
</dbReference>
<dbReference type="Pfam" id="PF00219">
    <property type="entry name" value="IGFBP"/>
    <property type="match status" value="1"/>
</dbReference>
<feature type="domain" description="IGFBP N-terminal" evidence="7">
    <location>
        <begin position="134"/>
        <end position="207"/>
    </location>
</feature>
<dbReference type="InterPro" id="IPR000867">
    <property type="entry name" value="IGFBP-like"/>
</dbReference>
<dbReference type="SMART" id="SM00214">
    <property type="entry name" value="VWC"/>
    <property type="match status" value="1"/>
</dbReference>
<dbReference type="Gene3D" id="2.20.100.10">
    <property type="entry name" value="Thrombospondin type-1 (TSP1) repeat"/>
    <property type="match status" value="1"/>
</dbReference>
<feature type="domain" description="VWFC" evidence="6">
    <location>
        <begin position="211"/>
        <end position="277"/>
    </location>
</feature>
<reference evidence="8 9" key="1">
    <citation type="journal article" date="2010" name="PLoS Biol.">
        <title>Multi-platform next-generation sequencing of the domestic turkey (Meleagris gallopavo): genome assembly and analysis.</title>
        <authorList>
            <person name="Dalloul R.A."/>
            <person name="Long J.A."/>
            <person name="Zimin A.V."/>
            <person name="Aslam L."/>
            <person name="Beal K."/>
            <person name="Blomberg L.A."/>
            <person name="Bouffard P."/>
            <person name="Burt D.W."/>
            <person name="Crasta O."/>
            <person name="Crooijmans R.P."/>
            <person name="Cooper K."/>
            <person name="Coulombe R.A."/>
            <person name="De S."/>
            <person name="Delany M.E."/>
            <person name="Dodgson J.B."/>
            <person name="Dong J.J."/>
            <person name="Evans C."/>
            <person name="Frederickson K.M."/>
            <person name="Flicek P."/>
            <person name="Florea L."/>
            <person name="Folkerts O."/>
            <person name="Groenen M.A."/>
            <person name="Harkins T.T."/>
            <person name="Herrero J."/>
            <person name="Hoffmann S."/>
            <person name="Megens H.J."/>
            <person name="Jiang A."/>
            <person name="de Jong P."/>
            <person name="Kaiser P."/>
            <person name="Kim H."/>
            <person name="Kim K.W."/>
            <person name="Kim S."/>
            <person name="Langenberger D."/>
            <person name="Lee M.K."/>
            <person name="Lee T."/>
            <person name="Mane S."/>
            <person name="Marcais G."/>
            <person name="Marz M."/>
            <person name="McElroy A.P."/>
            <person name="Modise T."/>
            <person name="Nefedov M."/>
            <person name="Notredame C."/>
            <person name="Paton I.R."/>
            <person name="Payne W.S."/>
            <person name="Pertea G."/>
            <person name="Prickett D."/>
            <person name="Puiu D."/>
            <person name="Qioa D."/>
            <person name="Raineri E."/>
            <person name="Ruffier M."/>
            <person name="Salzberg S.L."/>
            <person name="Schatz M.C."/>
            <person name="Scheuring C."/>
            <person name="Schmidt C.J."/>
            <person name="Schroeder S."/>
            <person name="Searle S.M."/>
            <person name="Smith E.J."/>
            <person name="Smith J."/>
            <person name="Sonstegard T.S."/>
            <person name="Stadler P.F."/>
            <person name="Tafer H."/>
            <person name="Tu Z.J."/>
            <person name="Van Tassell C.P."/>
            <person name="Vilella A.J."/>
            <person name="Williams K.P."/>
            <person name="Yorke J.A."/>
            <person name="Zhang L."/>
            <person name="Zhang H.B."/>
            <person name="Zhang X."/>
            <person name="Zhang Y."/>
            <person name="Reed K.M."/>
        </authorList>
    </citation>
    <scope>NUCLEOTIDE SEQUENCE [LARGE SCALE GENOMIC DNA]</scope>
</reference>
<reference evidence="8" key="3">
    <citation type="submission" date="2025-09" db="UniProtKB">
        <authorList>
            <consortium name="Ensembl"/>
        </authorList>
    </citation>
    <scope>IDENTIFICATION</scope>
</reference>
<reference evidence="8" key="2">
    <citation type="submission" date="2025-08" db="UniProtKB">
        <authorList>
            <consortium name="Ensembl"/>
        </authorList>
    </citation>
    <scope>IDENTIFICATION</scope>
</reference>
<dbReference type="InterPro" id="IPR001007">
    <property type="entry name" value="VWF_dom"/>
</dbReference>
<comment type="similarity">
    <text evidence="2">Belongs to the CCN family.</text>
</comment>
<gene>
    <name evidence="8" type="primary">CCN5</name>
</gene>
<dbReference type="Pfam" id="PF00093">
    <property type="entry name" value="VWC"/>
    <property type="match status" value="1"/>
</dbReference>
<dbReference type="Gene3D" id="2.10.70.10">
    <property type="entry name" value="Complement Module, domain 1"/>
    <property type="match status" value="1"/>
</dbReference>
<evidence type="ECO:0000256" key="1">
    <source>
        <dbReference type="ARBA" id="ARBA00004613"/>
    </source>
</evidence>
<dbReference type="GO" id="GO:0007155">
    <property type="term" value="P:cell adhesion"/>
    <property type="evidence" value="ECO:0007669"/>
    <property type="project" value="TreeGrafter"/>
</dbReference>
<organism evidence="8 9">
    <name type="scientific">Meleagris gallopavo</name>
    <name type="common">Wild turkey</name>
    <dbReference type="NCBI Taxonomy" id="9103"/>
    <lineage>
        <taxon>Eukaryota</taxon>
        <taxon>Metazoa</taxon>
        <taxon>Chordata</taxon>
        <taxon>Craniata</taxon>
        <taxon>Vertebrata</taxon>
        <taxon>Euteleostomi</taxon>
        <taxon>Archelosauria</taxon>
        <taxon>Archosauria</taxon>
        <taxon>Dinosauria</taxon>
        <taxon>Saurischia</taxon>
        <taxon>Theropoda</taxon>
        <taxon>Coelurosauria</taxon>
        <taxon>Aves</taxon>
        <taxon>Neognathae</taxon>
        <taxon>Galloanserae</taxon>
        <taxon>Galliformes</taxon>
        <taxon>Phasianidae</taxon>
        <taxon>Meleagridinae</taxon>
        <taxon>Meleagris</taxon>
    </lineage>
</organism>
<dbReference type="GO" id="GO:0007165">
    <property type="term" value="P:signal transduction"/>
    <property type="evidence" value="ECO:0007669"/>
    <property type="project" value="InterPro"/>
</dbReference>
<dbReference type="SUPFAM" id="SSF57184">
    <property type="entry name" value="Growth factor receptor domain"/>
    <property type="match status" value="1"/>
</dbReference>
<keyword evidence="4" id="KW-0732">Signal</keyword>
<dbReference type="Ensembl" id="ENSMGAT00000004298.3">
    <property type="protein sequence ID" value="ENSMGAP00000003594.3"/>
    <property type="gene ID" value="ENSMGAG00000003852.3"/>
</dbReference>
<dbReference type="PANTHER" id="PTHR11348">
    <property type="entry name" value="CONNECTIVE TISSUE GROWTH FACTOR-RELATED"/>
    <property type="match status" value="1"/>
</dbReference>
<dbReference type="GO" id="GO:0005615">
    <property type="term" value="C:extracellular space"/>
    <property type="evidence" value="ECO:0007669"/>
    <property type="project" value="TreeGrafter"/>
</dbReference>
<dbReference type="GO" id="GO:0008201">
    <property type="term" value="F:heparin binding"/>
    <property type="evidence" value="ECO:0007669"/>
    <property type="project" value="TreeGrafter"/>
</dbReference>
<keyword evidence="9" id="KW-1185">Reference proteome</keyword>
<evidence type="ECO:0000256" key="4">
    <source>
        <dbReference type="ARBA" id="ARBA00022729"/>
    </source>
</evidence>
<dbReference type="InterPro" id="IPR036383">
    <property type="entry name" value="TSP1_rpt_sf"/>
</dbReference>
<dbReference type="GeneID" id="100551125"/>
<dbReference type="PROSITE" id="PS01208">
    <property type="entry name" value="VWFC_1"/>
    <property type="match status" value="1"/>
</dbReference>
<dbReference type="SMART" id="SM00209">
    <property type="entry name" value="TSP1"/>
    <property type="match status" value="1"/>
</dbReference>
<evidence type="ECO:0000259" key="7">
    <source>
        <dbReference type="PROSITE" id="PS51323"/>
    </source>
</evidence>
<evidence type="ECO:0000256" key="2">
    <source>
        <dbReference type="ARBA" id="ARBA00008125"/>
    </source>
</evidence>
<evidence type="ECO:0000259" key="6">
    <source>
        <dbReference type="PROSITE" id="PS50184"/>
    </source>
</evidence>
<dbReference type="Pfam" id="PF19035">
    <property type="entry name" value="TSP1_CCN"/>
    <property type="match status" value="1"/>
</dbReference>
<dbReference type="CTD" id="8839"/>
<accession>G1MXL4</accession>
<dbReference type="InterPro" id="IPR017891">
    <property type="entry name" value="Insulin_GF-bd_Cys-rich_CS"/>
</dbReference>
<evidence type="ECO:0000313" key="8">
    <source>
        <dbReference type="Ensembl" id="ENSMGAP00000003594.3"/>
    </source>
</evidence>
<keyword evidence="5" id="KW-1015">Disulfide bond</keyword>
<dbReference type="PROSITE" id="PS51323">
    <property type="entry name" value="IGFBP_N_2"/>
    <property type="match status" value="1"/>
</dbReference>
<dbReference type="SUPFAM" id="SSF82895">
    <property type="entry name" value="TSP-1 type 1 repeat"/>
    <property type="match status" value="1"/>
</dbReference>
<proteinExistence type="inferred from homology"/>
<dbReference type="SUPFAM" id="SSF57603">
    <property type="entry name" value="FnI-like domain"/>
    <property type="match status" value="1"/>
</dbReference>
<dbReference type="AlphaFoldDB" id="G1MXL4"/>
<dbReference type="PANTHER" id="PTHR11348:SF22">
    <property type="entry name" value="CCN FAMILY MEMBER 5"/>
    <property type="match status" value="1"/>
</dbReference>
<dbReference type="InterPro" id="IPR000884">
    <property type="entry name" value="TSP1_rpt"/>
</dbReference>
<dbReference type="GeneTree" id="ENSGT00940000160207"/>
<dbReference type="PROSITE" id="PS50184">
    <property type="entry name" value="VWFC_2"/>
    <property type="match status" value="1"/>
</dbReference>
<evidence type="ECO:0000313" key="9">
    <source>
        <dbReference type="Proteomes" id="UP000001645"/>
    </source>
</evidence>
<dbReference type="PROSITE" id="PS50092">
    <property type="entry name" value="TSP1"/>
    <property type="match status" value="1"/>
</dbReference>
<protein>
    <submittedName>
        <fullName evidence="8">Uncharacterized protein</fullName>
    </submittedName>
</protein>
<dbReference type="GO" id="GO:0045597">
    <property type="term" value="P:positive regulation of cell differentiation"/>
    <property type="evidence" value="ECO:0007669"/>
    <property type="project" value="TreeGrafter"/>
</dbReference>
<dbReference type="PROSITE" id="PS00222">
    <property type="entry name" value="IGFBP_N_1"/>
    <property type="match status" value="1"/>
</dbReference>
<dbReference type="GO" id="GO:0031012">
    <property type="term" value="C:extracellular matrix"/>
    <property type="evidence" value="ECO:0007669"/>
    <property type="project" value="TreeGrafter"/>
</dbReference>
<dbReference type="InParanoid" id="G1MXL4"/>
<keyword evidence="3" id="KW-0964">Secreted</keyword>
<dbReference type="InterPro" id="IPR050941">
    <property type="entry name" value="CCN"/>
</dbReference>
<evidence type="ECO:0000256" key="5">
    <source>
        <dbReference type="ARBA" id="ARBA00023157"/>
    </source>
</evidence>
<dbReference type="HOGENOM" id="CLU_063247_1_1_1"/>
<sequence>MSQAGCQGNDHLCPFTAQQRGAGSAWQRMLCSPLCHACATGDVSLVPSLLLLSQQTARSHLEGSGNVSWNVGWKKRKQILRLVQTYSCLYWSLGVTSERREYKHQQDPLGALKPANMRLRLEKQLLILSLLCILSKVCSQLCRRPCYCSHVLPRCPPGSPLVLDGCGCCRICARRLGEPCDYLHVCDRSQGLICDYSSGTGGTCNFEDDEEGCEVNGRLYRDGEVFQPSCKLQCRCLDGGFTCVPLCQEDVRLPTPDCPYPRRVDVPGKCCPEWVCEAGERQSTGAAPAVPYLCQPWGTEWGACSATCGVGFSTRISNQNRYCRLETQRRLCVLRPCPALPAASPLRG</sequence>
<evidence type="ECO:0000256" key="3">
    <source>
        <dbReference type="ARBA" id="ARBA00022525"/>
    </source>
</evidence>
<dbReference type="GO" id="GO:0005178">
    <property type="term" value="F:integrin binding"/>
    <property type="evidence" value="ECO:0007669"/>
    <property type="project" value="TreeGrafter"/>
</dbReference>